<dbReference type="GO" id="GO:0009986">
    <property type="term" value="C:cell surface"/>
    <property type="evidence" value="ECO:0007669"/>
    <property type="project" value="TreeGrafter"/>
</dbReference>
<comment type="similarity">
    <text evidence="1 7">Belongs to the glycosyl hydrolase 5 (cellulase A) family.</text>
</comment>
<dbReference type="Proteomes" id="UP000009256">
    <property type="component" value="Chromosome"/>
</dbReference>
<accession>E4S721</accession>
<keyword evidence="6" id="KW-0624">Polysaccharide degradation</keyword>
<dbReference type="OrthoDB" id="9800475at2"/>
<evidence type="ECO:0000313" key="10">
    <source>
        <dbReference type="Proteomes" id="UP000009256"/>
    </source>
</evidence>
<dbReference type="GO" id="GO:0005576">
    <property type="term" value="C:extracellular region"/>
    <property type="evidence" value="ECO:0007669"/>
    <property type="project" value="TreeGrafter"/>
</dbReference>
<evidence type="ECO:0000256" key="4">
    <source>
        <dbReference type="ARBA" id="ARBA00023277"/>
    </source>
</evidence>
<sequence>MNKLPRYKGFNLLGLFVPGRILGFFEDDFKWMGEWGFNFARIPMNYRNWFVEGSSDIKEEILQMIDRVIEWGEKYEIHICLNIHGAPGYCVNEKTKQGYNLWKDEEPLELFVSYWQTFAKRYKGISSKMLSFNLINEPRQFSEEEMTKEDFIRVMTYTTQKIREIGKERLIIVDGVDYGNEPVVELANLGVAQSCRAYIPFEVSHWGAEWVEGSRNFTKPSWPLVRENGEIVDKEYLKKHYEKWAKLISLGVGVICGEGGAYKYTPHDVVIRWFSDVLDILKEFGIGIALWNLRGPFGIIDSGREDVEYEDFYGHKLDRKLLELLQRF</sequence>
<dbReference type="GO" id="GO:0008422">
    <property type="term" value="F:beta-glucosidase activity"/>
    <property type="evidence" value="ECO:0007669"/>
    <property type="project" value="TreeGrafter"/>
</dbReference>
<keyword evidence="5 7" id="KW-0326">Glycosidase</keyword>
<reference evidence="9 10" key="2">
    <citation type="journal article" date="2011" name="J. Bacteriol.">
        <title>Complete genome sequences for the anaerobic, extremely thermophilic plant biomass-degrading bacteria Caldicellulosiruptor hydrothermalis, Caldicellulosiruptor kristjanssonii, Caldicellulosiruptor kronotskyensis, Caldicellulosiruptor owensenis, and Caldicellulosiruptor lactoaceticus.</title>
        <authorList>
            <person name="Blumer-Schuette S.E."/>
            <person name="Ozdemir I."/>
            <person name="Mistry D."/>
            <person name="Lucas S."/>
            <person name="Lapidus A."/>
            <person name="Cheng J.F."/>
            <person name="Goodwin L.A."/>
            <person name="Pitluck S."/>
            <person name="Land M.L."/>
            <person name="Hauser L.J."/>
            <person name="Woyke T."/>
            <person name="Mikhailova N."/>
            <person name="Pati A."/>
            <person name="Kyrpides N.C."/>
            <person name="Ivanova N."/>
            <person name="Detter J.C."/>
            <person name="Walston-Davenport K."/>
            <person name="Han S."/>
            <person name="Adams M.W."/>
            <person name="Kelly R.M."/>
        </authorList>
    </citation>
    <scope>NUCLEOTIDE SEQUENCE [LARGE SCALE GENOMIC DNA]</scope>
    <source>
        <strain evidence="10">ATCC 700853 / DSM 12137 / I77R1B</strain>
    </source>
</reference>
<dbReference type="eggNOG" id="COG2730">
    <property type="taxonomic scope" value="Bacteria"/>
</dbReference>
<dbReference type="PANTHER" id="PTHR31297:SF41">
    <property type="entry name" value="ENDOGLUCANASE, PUTATIVE (AFU_ORTHOLOGUE AFUA_5G01830)-RELATED"/>
    <property type="match status" value="1"/>
</dbReference>
<organism evidence="9 10">
    <name type="scientific">Caldicellulosiruptor acetigenus (strain ATCC 700853 / DSM 12137 / I77R1B)</name>
    <name type="common">Caldicellulosiruptor kristjanssonii</name>
    <dbReference type="NCBI Taxonomy" id="632335"/>
    <lineage>
        <taxon>Bacteria</taxon>
        <taxon>Bacillati</taxon>
        <taxon>Bacillota</taxon>
        <taxon>Bacillota incertae sedis</taxon>
        <taxon>Caldicellulosiruptorales</taxon>
        <taxon>Caldicellulosiruptoraceae</taxon>
        <taxon>Caldicellulosiruptor</taxon>
    </lineage>
</organism>
<proteinExistence type="inferred from homology"/>
<dbReference type="KEGG" id="cki:Calkr_0231"/>
<keyword evidence="4" id="KW-0119">Carbohydrate metabolism</keyword>
<protein>
    <submittedName>
        <fullName evidence="9">Glycoside hydrolase family 5</fullName>
    </submittedName>
</protein>
<dbReference type="Pfam" id="PF00150">
    <property type="entry name" value="Cellulase"/>
    <property type="match status" value="1"/>
</dbReference>
<dbReference type="STRING" id="632335.Calkr_0231"/>
<dbReference type="SUPFAM" id="SSF51445">
    <property type="entry name" value="(Trans)glycosidases"/>
    <property type="match status" value="1"/>
</dbReference>
<keyword evidence="3" id="KW-0136">Cellulose degradation</keyword>
<keyword evidence="10" id="KW-1185">Reference proteome</keyword>
<evidence type="ECO:0000256" key="1">
    <source>
        <dbReference type="ARBA" id="ARBA00005641"/>
    </source>
</evidence>
<dbReference type="InterPro" id="IPR050386">
    <property type="entry name" value="Glycosyl_hydrolase_5"/>
</dbReference>
<evidence type="ECO:0000256" key="2">
    <source>
        <dbReference type="ARBA" id="ARBA00022801"/>
    </source>
</evidence>
<dbReference type="PANTHER" id="PTHR31297">
    <property type="entry name" value="GLUCAN ENDO-1,6-BETA-GLUCOSIDASE B"/>
    <property type="match status" value="1"/>
</dbReference>
<gene>
    <name evidence="9" type="ordered locus">Calkr_0231</name>
</gene>
<dbReference type="InterPro" id="IPR017853">
    <property type="entry name" value="GH"/>
</dbReference>
<dbReference type="Gene3D" id="3.20.20.80">
    <property type="entry name" value="Glycosidases"/>
    <property type="match status" value="1"/>
</dbReference>
<evidence type="ECO:0000256" key="7">
    <source>
        <dbReference type="RuleBase" id="RU361153"/>
    </source>
</evidence>
<evidence type="ECO:0000313" key="9">
    <source>
        <dbReference type="EMBL" id="ADQ39796.1"/>
    </source>
</evidence>
<evidence type="ECO:0000256" key="5">
    <source>
        <dbReference type="ARBA" id="ARBA00023295"/>
    </source>
</evidence>
<reference key="1">
    <citation type="submission" date="2010-11" db="EMBL/GenBank/DDBJ databases">
        <title>Complete sequence of chromosome of Caldicellulosiruptor kristjanssonii 177R1B.</title>
        <authorList>
            <consortium name="US DOE Joint Genome Institute"/>
            <person name="Lucas S."/>
            <person name="Copeland A."/>
            <person name="Lapidus A."/>
            <person name="Cheng J.-F."/>
            <person name="Bruce D."/>
            <person name="Goodwin L."/>
            <person name="Pitluck S."/>
            <person name="Davenport K."/>
            <person name="Detter J.C."/>
            <person name="Han C."/>
            <person name="Tapia R."/>
            <person name="Land M."/>
            <person name="Hauser L."/>
            <person name="Jeffries C."/>
            <person name="Kyrpides N."/>
            <person name="Ivanova N."/>
            <person name="Mikhailova N."/>
            <person name="Blumer-Schuette S.E."/>
            <person name="Kelly R.M."/>
            <person name="Woyke T."/>
        </authorList>
    </citation>
    <scope>NUCLEOTIDE SEQUENCE</scope>
    <source>
        <strain>177R1B</strain>
    </source>
</reference>
<evidence type="ECO:0000256" key="6">
    <source>
        <dbReference type="ARBA" id="ARBA00023326"/>
    </source>
</evidence>
<dbReference type="HOGENOM" id="CLU_018668_1_0_9"/>
<evidence type="ECO:0000256" key="3">
    <source>
        <dbReference type="ARBA" id="ARBA00023001"/>
    </source>
</evidence>
<feature type="domain" description="Glycoside hydrolase family 5" evidence="8">
    <location>
        <begin position="31"/>
        <end position="293"/>
    </location>
</feature>
<dbReference type="RefSeq" id="WP_013431645.1">
    <property type="nucleotide sequence ID" value="NC_014721.1"/>
</dbReference>
<dbReference type="GO" id="GO:0030245">
    <property type="term" value="P:cellulose catabolic process"/>
    <property type="evidence" value="ECO:0007669"/>
    <property type="project" value="UniProtKB-KW"/>
</dbReference>
<dbReference type="InterPro" id="IPR001547">
    <property type="entry name" value="Glyco_hydro_5"/>
</dbReference>
<evidence type="ECO:0000259" key="8">
    <source>
        <dbReference type="Pfam" id="PF00150"/>
    </source>
</evidence>
<name>E4S721_CALA7</name>
<dbReference type="EMBL" id="CP002326">
    <property type="protein sequence ID" value="ADQ39796.1"/>
    <property type="molecule type" value="Genomic_DNA"/>
</dbReference>
<dbReference type="CAZy" id="GH5">
    <property type="family name" value="Glycoside Hydrolase Family 5"/>
</dbReference>
<keyword evidence="2 7" id="KW-0378">Hydrolase</keyword>
<dbReference type="AlphaFoldDB" id="E4S721"/>